<dbReference type="GeneTree" id="ENSGT00720000108846"/>
<dbReference type="PIRSF" id="PIRSF005902">
    <property type="entry name" value="DNase_TatD"/>
    <property type="match status" value="1"/>
</dbReference>
<evidence type="ECO:0000313" key="7">
    <source>
        <dbReference type="Proteomes" id="UP000314983"/>
    </source>
</evidence>
<evidence type="ECO:0000256" key="4">
    <source>
        <dbReference type="ARBA" id="ARBA00093287"/>
    </source>
</evidence>
<evidence type="ECO:0000256" key="5">
    <source>
        <dbReference type="PIRSR" id="PIRSR005902-1"/>
    </source>
</evidence>
<evidence type="ECO:0000256" key="1">
    <source>
        <dbReference type="ARBA" id="ARBA00009275"/>
    </source>
</evidence>
<dbReference type="OMA" id="HIYASEF"/>
<reference evidence="7" key="2">
    <citation type="journal article" date="2017" name="Sci. Adv.">
        <title>A tail of two voltages: Proteomic comparison of the three electric organs of the electric eel.</title>
        <authorList>
            <person name="Traeger L.L."/>
            <person name="Sabat G."/>
            <person name="Barrett-Wilt G.A."/>
            <person name="Wells G.B."/>
            <person name="Sussman M.R."/>
        </authorList>
    </citation>
    <scope>NUCLEOTIDE SEQUENCE [LARGE SCALE GENOMIC DNA]</scope>
</reference>
<dbReference type="Ensembl" id="ENSEEET00000050593.2">
    <property type="protein sequence ID" value="ENSEEEP00000050046.2"/>
    <property type="gene ID" value="ENSEEEG00000023534.2"/>
</dbReference>
<name>A0A4W4HIS7_ELEEL</name>
<feature type="binding site" evidence="5">
    <location>
        <position position="62"/>
    </location>
    <ligand>
        <name>a divalent metal cation</name>
        <dbReference type="ChEBI" id="CHEBI:60240"/>
        <label>1</label>
    </ligand>
</feature>
<reference evidence="6" key="5">
    <citation type="submission" date="2025-09" db="UniProtKB">
        <authorList>
            <consortium name="Ensembl"/>
        </authorList>
    </citation>
    <scope>IDENTIFICATION</scope>
</reference>
<keyword evidence="7" id="KW-1185">Reference proteome</keyword>
<dbReference type="PANTHER" id="PTHR46317:SF3">
    <property type="entry name" value="DEOXYRIBONUCLEASE TATDN3-RELATED"/>
    <property type="match status" value="1"/>
</dbReference>
<keyword evidence="2 5" id="KW-0479">Metal-binding</keyword>
<accession>A0A4W4HIS7</accession>
<dbReference type="Gene3D" id="3.20.20.140">
    <property type="entry name" value="Metal-dependent hydrolases"/>
    <property type="match status" value="1"/>
</dbReference>
<organism evidence="6 7">
    <name type="scientific">Electrophorus electricus</name>
    <name type="common">Electric eel</name>
    <name type="synonym">Gymnotus electricus</name>
    <dbReference type="NCBI Taxonomy" id="8005"/>
    <lineage>
        <taxon>Eukaryota</taxon>
        <taxon>Metazoa</taxon>
        <taxon>Chordata</taxon>
        <taxon>Craniata</taxon>
        <taxon>Vertebrata</taxon>
        <taxon>Euteleostomi</taxon>
        <taxon>Actinopterygii</taxon>
        <taxon>Neopterygii</taxon>
        <taxon>Teleostei</taxon>
        <taxon>Ostariophysi</taxon>
        <taxon>Gymnotiformes</taxon>
        <taxon>Gymnotoidei</taxon>
        <taxon>Gymnotidae</taxon>
        <taxon>Electrophorus</taxon>
    </lineage>
</organism>
<feature type="binding site" evidence="5">
    <location>
        <position position="178"/>
    </location>
    <ligand>
        <name>a divalent metal cation</name>
        <dbReference type="ChEBI" id="CHEBI:60240"/>
        <label>1</label>
    </ligand>
</feature>
<reference evidence="6" key="3">
    <citation type="submission" date="2020-05" db="EMBL/GenBank/DDBJ databases">
        <title>Electrophorus electricus (electric eel) genome, fEleEle1, primary haplotype.</title>
        <authorList>
            <person name="Myers G."/>
            <person name="Meyer A."/>
            <person name="Fedrigo O."/>
            <person name="Formenti G."/>
            <person name="Rhie A."/>
            <person name="Tracey A."/>
            <person name="Sims Y."/>
            <person name="Jarvis E.D."/>
        </authorList>
    </citation>
    <scope>NUCLEOTIDE SEQUENCE [LARGE SCALE GENOMIC DNA]</scope>
</reference>
<protein>
    <submittedName>
        <fullName evidence="6">TatD DNase domain containing 3</fullName>
    </submittedName>
</protein>
<dbReference type="InterPro" id="IPR032466">
    <property type="entry name" value="Metal_Hydrolase"/>
</dbReference>
<evidence type="ECO:0000313" key="6">
    <source>
        <dbReference type="Ensembl" id="ENSEEEP00000050046.2"/>
    </source>
</evidence>
<dbReference type="PANTHER" id="PTHR46317">
    <property type="entry name" value="HYDROLASE OF PHP SUPERFAMILY-RELATED PROTEIN"/>
    <property type="match status" value="1"/>
</dbReference>
<dbReference type="GO" id="GO:0046872">
    <property type="term" value="F:metal ion binding"/>
    <property type="evidence" value="ECO:0007669"/>
    <property type="project" value="UniProtKB-KW"/>
</dbReference>
<comment type="similarity">
    <text evidence="1">Belongs to the metallo-dependent hydrolases superfamily. TatD-type hydrolase family.</text>
</comment>
<dbReference type="Pfam" id="PF01026">
    <property type="entry name" value="TatD_DNase"/>
    <property type="match status" value="1"/>
</dbReference>
<dbReference type="GO" id="GO:0016788">
    <property type="term" value="F:hydrolase activity, acting on ester bonds"/>
    <property type="evidence" value="ECO:0007669"/>
    <property type="project" value="InterPro"/>
</dbReference>
<reference evidence="7" key="1">
    <citation type="journal article" date="2014" name="Science">
        <title>Nonhuman genetics. Genomic basis for the convergent evolution of electric organs.</title>
        <authorList>
            <person name="Gallant J.R."/>
            <person name="Traeger L.L."/>
            <person name="Volkening J.D."/>
            <person name="Moffett H."/>
            <person name="Chen P.H."/>
            <person name="Novina C.D."/>
            <person name="Phillips G.N.Jr."/>
            <person name="Anand R."/>
            <person name="Wells G.B."/>
            <person name="Pinch M."/>
            <person name="Guth R."/>
            <person name="Unguez G.A."/>
            <person name="Albert J.S."/>
            <person name="Zakon H.H."/>
            <person name="Samanta M.P."/>
            <person name="Sussman M.R."/>
        </authorList>
    </citation>
    <scope>NUCLEOTIDE SEQUENCE [LARGE SCALE GENOMIC DNA]</scope>
</reference>
<proteinExistence type="inferred from homology"/>
<keyword evidence="3" id="KW-0378">Hydrolase</keyword>
<dbReference type="InterPro" id="IPR001130">
    <property type="entry name" value="TatD-like"/>
</dbReference>
<evidence type="ECO:0000256" key="2">
    <source>
        <dbReference type="ARBA" id="ARBA00022723"/>
    </source>
</evidence>
<reference evidence="6" key="4">
    <citation type="submission" date="2025-08" db="UniProtKB">
        <authorList>
            <consortium name="Ensembl"/>
        </authorList>
    </citation>
    <scope>IDENTIFICATION</scope>
</reference>
<dbReference type="SUPFAM" id="SSF51556">
    <property type="entry name" value="Metallo-dependent hydrolases"/>
    <property type="match status" value="1"/>
</dbReference>
<sequence>KASEFGRVIQLSKIFPGLVFPCFGVHPLQGFEKAPHSVRIQDLETALPLFQMYRDDIAAVGEIGFNFTPWCVSTIQECEEQLLVFVKQLELSSELDLPVNVYSRSAAKVTITTMKGQGTYEQPKPTRIVIYFAGRPSVAEDGLQAEYYFSFLPAVGTSHQRAKLIKQIPLEWICLETDSPALGPVKHVMRNEPQNLILLCEYIAKVKGISAEIVAEVTTKIYLCLFPKLKIK</sequence>
<evidence type="ECO:0000256" key="3">
    <source>
        <dbReference type="ARBA" id="ARBA00022801"/>
    </source>
</evidence>
<dbReference type="AlphaFoldDB" id="A0A4W4HIS7"/>
<comment type="function">
    <text evidence="4">Exhibits 3'-exonuclease activities and apurinic/apyrimidinic (AP) endonuclease (in vitro). Show preferential AP endonuclease activity on double-stranded DNA substrates and 3'- exonuclease activity on single-stranded DNA.</text>
</comment>
<dbReference type="Proteomes" id="UP000314983">
    <property type="component" value="Chromosome 3"/>
</dbReference>